<accession>A0A8B6CVA1</accession>
<evidence type="ECO:0000256" key="3">
    <source>
        <dbReference type="ARBA" id="ARBA00022737"/>
    </source>
</evidence>
<evidence type="ECO:0000256" key="6">
    <source>
        <dbReference type="ARBA" id="ARBA00023242"/>
    </source>
</evidence>
<dbReference type="SMART" id="SM00355">
    <property type="entry name" value="ZnF_C2H2"/>
    <property type="match status" value="8"/>
</dbReference>
<dbReference type="PANTHER" id="PTHR24381:SF393">
    <property type="entry name" value="CHROMATIN-LINKED ADAPTOR FOR MSL PROTEINS, ISOFORM B"/>
    <property type="match status" value="1"/>
</dbReference>
<keyword evidence="6" id="KW-0539">Nucleus</keyword>
<evidence type="ECO:0000256" key="5">
    <source>
        <dbReference type="ARBA" id="ARBA00022833"/>
    </source>
</evidence>
<feature type="compositionally biased region" description="Basic and acidic residues" evidence="8">
    <location>
        <begin position="777"/>
        <end position="788"/>
    </location>
</feature>
<evidence type="ECO:0000256" key="8">
    <source>
        <dbReference type="SAM" id="MobiDB-lite"/>
    </source>
</evidence>
<dbReference type="Proteomes" id="UP000596742">
    <property type="component" value="Unassembled WGS sequence"/>
</dbReference>
<dbReference type="InterPro" id="IPR013087">
    <property type="entry name" value="Znf_C2H2_type"/>
</dbReference>
<feature type="domain" description="C2H2-type" evidence="9">
    <location>
        <begin position="1295"/>
        <end position="1322"/>
    </location>
</feature>
<dbReference type="EMBL" id="UYJE01002325">
    <property type="protein sequence ID" value="VDI09741.1"/>
    <property type="molecule type" value="Genomic_DNA"/>
</dbReference>
<feature type="region of interest" description="Disordered" evidence="8">
    <location>
        <begin position="557"/>
        <end position="614"/>
    </location>
</feature>
<dbReference type="Pfam" id="PF00096">
    <property type="entry name" value="zf-C2H2"/>
    <property type="match status" value="1"/>
</dbReference>
<dbReference type="GO" id="GO:0005634">
    <property type="term" value="C:nucleus"/>
    <property type="evidence" value="ECO:0007669"/>
    <property type="project" value="UniProtKB-SubCell"/>
</dbReference>
<evidence type="ECO:0000256" key="4">
    <source>
        <dbReference type="ARBA" id="ARBA00022771"/>
    </source>
</evidence>
<dbReference type="PANTHER" id="PTHR24381">
    <property type="entry name" value="ZINC FINGER PROTEIN"/>
    <property type="match status" value="1"/>
</dbReference>
<keyword evidence="2" id="KW-0479">Metal-binding</keyword>
<evidence type="ECO:0000313" key="11">
    <source>
        <dbReference type="Proteomes" id="UP000596742"/>
    </source>
</evidence>
<evidence type="ECO:0000256" key="2">
    <source>
        <dbReference type="ARBA" id="ARBA00022723"/>
    </source>
</evidence>
<feature type="region of interest" description="Disordered" evidence="8">
    <location>
        <begin position="110"/>
        <end position="136"/>
    </location>
</feature>
<protein>
    <recommendedName>
        <fullName evidence="9">C2H2-type domain-containing protein</fullName>
    </recommendedName>
</protein>
<evidence type="ECO:0000313" key="10">
    <source>
        <dbReference type="EMBL" id="VDI09741.1"/>
    </source>
</evidence>
<dbReference type="GO" id="GO:0008270">
    <property type="term" value="F:zinc ion binding"/>
    <property type="evidence" value="ECO:0007669"/>
    <property type="project" value="UniProtKB-KW"/>
</dbReference>
<keyword evidence="4 7" id="KW-0863">Zinc-finger</keyword>
<dbReference type="Gene3D" id="3.30.160.60">
    <property type="entry name" value="Classic Zinc Finger"/>
    <property type="match status" value="2"/>
</dbReference>
<dbReference type="PROSITE" id="PS00028">
    <property type="entry name" value="ZINC_FINGER_C2H2_1"/>
    <property type="match status" value="5"/>
</dbReference>
<feature type="region of interest" description="Disordered" evidence="8">
    <location>
        <begin position="690"/>
        <end position="709"/>
    </location>
</feature>
<feature type="region of interest" description="Disordered" evidence="8">
    <location>
        <begin position="1039"/>
        <end position="1066"/>
    </location>
</feature>
<dbReference type="InterPro" id="IPR036236">
    <property type="entry name" value="Znf_C2H2_sf"/>
</dbReference>
<keyword evidence="5" id="KW-0862">Zinc</keyword>
<keyword evidence="11" id="KW-1185">Reference proteome</keyword>
<sequence length="1350" mass="150349">MEVQNMAKADYNIERDEVTILSKHSFCGTGKRIVGAISVLFIQSDNNYSAVETYNSDEAPENKLQLEIPASLSIINLPHFNDSVLHRSHITDKSIGNIVTKKFINNLNSSAEEKNGDSESASDKNETDKQSSEDVSCISVLLQSQNQDEEENKETNRHLVENTNISNESTVCTKVLIDASTNTDKPVETGIHHEEKDLKMSADASTNESIDASTNTDIPMVSALHEKEKDLKMCVDASTNESIDASTNTDIPMESALHQEEKELKTFVDAATNASLDIEMESGIPLKRKRTASSESKETTDLSEPESASMFIITENKSSSEEDSESQDSVELKNAKPDTLENKSNTELSEQREMEVTQVSSIREDVIAVHETSSMDTDCTSKDIDLDNEEFKNSTNVSVVDLSNTPVSYANLPSEQVMGSNNEHGESVHRASANTFSPENFSAKPNEVQRLPQSSILGNQRPKFMRSSSLSKGSNRSTIEKCKICKRSVSSLADMFHHIETYNSDAPENKLQLEIPASLSIINLPHFNDSVLHRSHITDKSIGNIVTKKFINNLNSSAEEKHGDSESASDKNETDKQSSEDVSSVSVLLQSQNQDEEENEEINRHWEENTNISNESTEYTKVLIDASTNTDKPVETGIHHEEKDLKMSVDASTNKSIDASTNTDIPMVSALHEKEKDLKMSIDASTNESIDASTNTDIPMESASHQEEKELKTFVDAATNVSPDVEMESGIPLKRKRTASSESKETTDLSEPESASMFIITENKSSSEEDSESQDSVELKNTKSDTLENKSNTELSEQREMEISQVSSISEDVIAVHETSSMDTDCTSKDIDLDNEEFKNSTNVSVVDLSNTPVSYANLPSEQVIGNNNEHGESVHRASANTFSPENFSAKPNEVQRLPQSSILGNQRPKFMRSSSLSKGSNRATIEKCKICKRSVSSLADMFHHSKIHNIGIKCCVCGMKAFDWGVMKHHYTWHLQRNAFRCPQCPTTFGNRDLLAAHIKTHSTSKSVVHMKKPKLHPPASKFVLPKSEHSNLPNLSAINRQDSKPNISPFSNNKGGNSHGRQKFTPFRQQTPEHIFQTDQNQRRSPSYQLAGSQSGTNMINVNHILNYSCGCCEEKFVNVEKLKRHVLMYHSEQTMSDSSYMQDSQSSSSFNISRASTSNINFANNENSSSAIPYPPENSGMLQIKVEEPEIIDIEQLGKFTENLENSRSNTGSDHFTQFNNQTAEQLQQEVMQSFIEISNLDQSQTPGRQRKSACRLANVVPVCRICGIYLNSWNEILEHRFAHPDEIGQQLACTVCSSVLSTRDSLKRHAINHMGIRHQCQFCNNEYSRKDSLLNHMRSAHGYSNN</sequence>
<dbReference type="GO" id="GO:0000981">
    <property type="term" value="F:DNA-binding transcription factor activity, RNA polymerase II-specific"/>
    <property type="evidence" value="ECO:0007669"/>
    <property type="project" value="TreeGrafter"/>
</dbReference>
<evidence type="ECO:0000256" key="1">
    <source>
        <dbReference type="ARBA" id="ARBA00004123"/>
    </source>
</evidence>
<organism evidence="10 11">
    <name type="scientific">Mytilus galloprovincialis</name>
    <name type="common">Mediterranean mussel</name>
    <dbReference type="NCBI Taxonomy" id="29158"/>
    <lineage>
        <taxon>Eukaryota</taxon>
        <taxon>Metazoa</taxon>
        <taxon>Spiralia</taxon>
        <taxon>Lophotrochozoa</taxon>
        <taxon>Mollusca</taxon>
        <taxon>Bivalvia</taxon>
        <taxon>Autobranchia</taxon>
        <taxon>Pteriomorphia</taxon>
        <taxon>Mytilida</taxon>
        <taxon>Mytiloidea</taxon>
        <taxon>Mytilidae</taxon>
        <taxon>Mytilinae</taxon>
        <taxon>Mytilus</taxon>
    </lineage>
</organism>
<feature type="compositionally biased region" description="Low complexity" evidence="8">
    <location>
        <begin position="580"/>
        <end position="593"/>
    </location>
</feature>
<feature type="domain" description="C2H2-type" evidence="9">
    <location>
        <begin position="1110"/>
        <end position="1138"/>
    </location>
</feature>
<dbReference type="SUPFAM" id="SSF57667">
    <property type="entry name" value="beta-beta-alpha zinc fingers"/>
    <property type="match status" value="2"/>
</dbReference>
<dbReference type="OrthoDB" id="6088415at2759"/>
<feature type="domain" description="C2H2-type" evidence="9">
    <location>
        <begin position="1322"/>
        <end position="1345"/>
    </location>
</feature>
<feature type="compositionally biased region" description="Basic and acidic residues" evidence="8">
    <location>
        <begin position="330"/>
        <end position="341"/>
    </location>
</feature>
<comment type="subcellular location">
    <subcellularLocation>
        <location evidence="1">Nucleus</location>
    </subcellularLocation>
</comment>
<feature type="compositionally biased region" description="Basic and acidic residues" evidence="8">
    <location>
        <begin position="558"/>
        <end position="579"/>
    </location>
</feature>
<feature type="region of interest" description="Disordered" evidence="8">
    <location>
        <begin position="720"/>
        <end position="806"/>
    </location>
</feature>
<feature type="region of interest" description="Disordered" evidence="8">
    <location>
        <begin position="286"/>
        <end position="359"/>
    </location>
</feature>
<evidence type="ECO:0000256" key="7">
    <source>
        <dbReference type="PROSITE-ProRule" id="PRU00042"/>
    </source>
</evidence>
<evidence type="ECO:0000259" key="9">
    <source>
        <dbReference type="PROSITE" id="PS50157"/>
    </source>
</evidence>
<reference evidence="10" key="1">
    <citation type="submission" date="2018-11" db="EMBL/GenBank/DDBJ databases">
        <authorList>
            <person name="Alioto T."/>
            <person name="Alioto T."/>
        </authorList>
    </citation>
    <scope>NUCLEOTIDE SEQUENCE</scope>
</reference>
<feature type="compositionally biased region" description="Basic and acidic residues" evidence="8">
    <location>
        <begin position="111"/>
        <end position="132"/>
    </location>
</feature>
<dbReference type="PROSITE" id="PS50157">
    <property type="entry name" value="ZINC_FINGER_C2H2_2"/>
    <property type="match status" value="4"/>
</dbReference>
<keyword evidence="3" id="KW-0677">Repeat</keyword>
<proteinExistence type="predicted"/>
<dbReference type="GO" id="GO:0000977">
    <property type="term" value="F:RNA polymerase II transcription regulatory region sequence-specific DNA binding"/>
    <property type="evidence" value="ECO:0007669"/>
    <property type="project" value="TreeGrafter"/>
</dbReference>
<name>A0A8B6CVA1_MYTGA</name>
<comment type="caution">
    <text evidence="10">The sequence shown here is derived from an EMBL/GenBank/DDBJ whole genome shotgun (WGS) entry which is preliminary data.</text>
</comment>
<feature type="domain" description="C2H2-type" evidence="9">
    <location>
        <begin position="981"/>
        <end position="1008"/>
    </location>
</feature>
<feature type="compositionally biased region" description="Polar residues" evidence="8">
    <location>
        <begin position="1039"/>
        <end position="1058"/>
    </location>
</feature>
<gene>
    <name evidence="10" type="ORF">MGAL_10B072796</name>
</gene>